<evidence type="ECO:0000259" key="6">
    <source>
        <dbReference type="PROSITE" id="PS50887"/>
    </source>
</evidence>
<feature type="domain" description="HTH araC/xylS-type" evidence="5">
    <location>
        <begin position="651"/>
        <end position="749"/>
    </location>
</feature>
<keyword evidence="4" id="KW-0472">Membrane</keyword>
<accession>A0A378Y0U9</accession>
<name>A0A378Y0U9_PAEPO</name>
<dbReference type="PANTHER" id="PTHR43280">
    <property type="entry name" value="ARAC-FAMILY TRANSCRIPTIONAL REGULATOR"/>
    <property type="match status" value="1"/>
</dbReference>
<evidence type="ECO:0000259" key="5">
    <source>
        <dbReference type="PROSITE" id="PS01124"/>
    </source>
</evidence>
<protein>
    <submittedName>
        <fullName evidence="7">AraC family transcriptional regulator</fullName>
        <ecNumber evidence="7">2.1.1.-</ecNumber>
    </submittedName>
</protein>
<dbReference type="Proteomes" id="UP000254400">
    <property type="component" value="Unassembled WGS sequence"/>
</dbReference>
<organism evidence="7 8">
    <name type="scientific">Paenibacillus polymyxa</name>
    <name type="common">Bacillus polymyxa</name>
    <dbReference type="NCBI Taxonomy" id="1406"/>
    <lineage>
        <taxon>Bacteria</taxon>
        <taxon>Bacillati</taxon>
        <taxon>Bacillota</taxon>
        <taxon>Bacilli</taxon>
        <taxon>Bacillales</taxon>
        <taxon>Paenibacillaceae</taxon>
        <taxon>Paenibacillus</taxon>
    </lineage>
</organism>
<evidence type="ECO:0000256" key="4">
    <source>
        <dbReference type="SAM" id="Phobius"/>
    </source>
</evidence>
<dbReference type="GO" id="GO:0043565">
    <property type="term" value="F:sequence-specific DNA binding"/>
    <property type="evidence" value="ECO:0007669"/>
    <property type="project" value="InterPro"/>
</dbReference>
<dbReference type="InterPro" id="IPR000160">
    <property type="entry name" value="GGDEF_dom"/>
</dbReference>
<dbReference type="PROSITE" id="PS01124">
    <property type="entry name" value="HTH_ARAC_FAMILY_2"/>
    <property type="match status" value="1"/>
</dbReference>
<reference evidence="7 8" key="1">
    <citation type="submission" date="2018-06" db="EMBL/GenBank/DDBJ databases">
        <authorList>
            <consortium name="Pathogen Informatics"/>
            <person name="Doyle S."/>
        </authorList>
    </citation>
    <scope>NUCLEOTIDE SEQUENCE [LARGE SCALE GENOMIC DNA]</scope>
    <source>
        <strain evidence="7 8">NCTC10343</strain>
    </source>
</reference>
<proteinExistence type="predicted"/>
<dbReference type="EC" id="2.1.1.-" evidence="7"/>
<dbReference type="SMART" id="SM00342">
    <property type="entry name" value="HTH_ARAC"/>
    <property type="match status" value="1"/>
</dbReference>
<dbReference type="PROSITE" id="PS50887">
    <property type="entry name" value="GGDEF"/>
    <property type="match status" value="1"/>
</dbReference>
<dbReference type="GO" id="GO:0008168">
    <property type="term" value="F:methyltransferase activity"/>
    <property type="evidence" value="ECO:0007669"/>
    <property type="project" value="UniProtKB-KW"/>
</dbReference>
<dbReference type="InterPro" id="IPR018060">
    <property type="entry name" value="HTH_AraC"/>
</dbReference>
<evidence type="ECO:0000313" key="7">
    <source>
        <dbReference type="EMBL" id="SUA70835.1"/>
    </source>
</evidence>
<keyword evidence="1" id="KW-0805">Transcription regulation</keyword>
<dbReference type="GeneID" id="93347050"/>
<keyword evidence="7" id="KW-0808">Transferase</keyword>
<gene>
    <name evidence="7" type="primary">adaA_3</name>
    <name evidence="7" type="ORF">NCTC10343_03715</name>
</gene>
<dbReference type="GO" id="GO:0003700">
    <property type="term" value="F:DNA-binding transcription factor activity"/>
    <property type="evidence" value="ECO:0007669"/>
    <property type="project" value="InterPro"/>
</dbReference>
<sequence length="753" mass="87015">MKKGRMFYTIFITILVLGIGLVASFGSYIYFTTISSVVERVSNTKQSYMAQIRNSLEQKIQTIEYAFNTYSTTSSFNEVVKNPITEKDFVAYRNVNTQLNYIATMGLEGTEYSLISLNQNWRISNGSLSYLTKTEREKLISTYIDHQDKGLFWIKTDKGIRFVNTLPVFSKKKQAIALSDISSQTLSHTIQTEDHMPVFILNKKGDLMYETEPATPLLSTQQLQHISEVTAKSNNTGMLTLEKTEHQPARQIIYAKSAYNNWTYLTVLDKKEIANAFQTTKFGIIMMGLVLTLLMVVVAYIIAIYFTKPFQQIKRSLPKNPNFAFKNEPSKNEIEWIINSIDNIVTEKESLESLIQSEMPQLETQLILNLFRKRVSAEELARKMPRLGYPQIENQMYITLLVQLDNLGDREPSDKDVLLLAINKIVEETIPEQQRMLPIILNDNTQATILILAGKSAQEMRKQVLDHATLLIQNVKEYLNVSISIGISTAYDNLLESKEACEMSKQALHHRLNLGKESIIFYEDISMVISGPVLLHYPAELESKLFDAIRIGDEEQVYHTVHSLLVEMMTKNNHSMNFEVLLVRFVNNLIQLEQLLGIEVLLTQDNHALYHRLLDIRNPEEIERMLLEQVIFPMVKSMKEKTNQQFRCLSEKIAAIIRAEYDQELSLELIGDRLHYNPNYLSSIFKKEYGTTFSEYLMGYRLQMSKKWLVETDMTIKEIAERLQYHNSQNFIRSFRKKEQVTPGAYRKMKQAN</sequence>
<dbReference type="EMBL" id="UGSC01000001">
    <property type="protein sequence ID" value="SUA70835.1"/>
    <property type="molecule type" value="Genomic_DNA"/>
</dbReference>
<keyword evidence="3" id="KW-0804">Transcription</keyword>
<keyword evidence="7" id="KW-0489">Methyltransferase</keyword>
<feature type="transmembrane region" description="Helical" evidence="4">
    <location>
        <begin position="7"/>
        <end position="31"/>
    </location>
</feature>
<evidence type="ECO:0000313" key="8">
    <source>
        <dbReference type="Proteomes" id="UP000254400"/>
    </source>
</evidence>
<evidence type="ECO:0000256" key="2">
    <source>
        <dbReference type="ARBA" id="ARBA00023125"/>
    </source>
</evidence>
<dbReference type="PANTHER" id="PTHR43280:SF10">
    <property type="entry name" value="REGULATORY PROTEIN POCR"/>
    <property type="match status" value="1"/>
</dbReference>
<dbReference type="GO" id="GO:0032259">
    <property type="term" value="P:methylation"/>
    <property type="evidence" value="ECO:0007669"/>
    <property type="project" value="UniProtKB-KW"/>
</dbReference>
<evidence type="ECO:0000256" key="3">
    <source>
        <dbReference type="ARBA" id="ARBA00023163"/>
    </source>
</evidence>
<dbReference type="InterPro" id="IPR009057">
    <property type="entry name" value="Homeodomain-like_sf"/>
</dbReference>
<dbReference type="AlphaFoldDB" id="A0A378Y0U9"/>
<evidence type="ECO:0000256" key="1">
    <source>
        <dbReference type="ARBA" id="ARBA00023015"/>
    </source>
</evidence>
<keyword evidence="4" id="KW-1133">Transmembrane helix</keyword>
<dbReference type="PROSITE" id="PS00041">
    <property type="entry name" value="HTH_ARAC_FAMILY_1"/>
    <property type="match status" value="1"/>
</dbReference>
<feature type="domain" description="GGDEF" evidence="6">
    <location>
        <begin position="395"/>
        <end position="524"/>
    </location>
</feature>
<dbReference type="Pfam" id="PF12833">
    <property type="entry name" value="HTH_18"/>
    <property type="match status" value="1"/>
</dbReference>
<feature type="transmembrane region" description="Helical" evidence="4">
    <location>
        <begin position="282"/>
        <end position="306"/>
    </location>
</feature>
<dbReference type="SUPFAM" id="SSF46689">
    <property type="entry name" value="Homeodomain-like"/>
    <property type="match status" value="2"/>
</dbReference>
<keyword evidence="4" id="KW-0812">Transmembrane</keyword>
<dbReference type="RefSeq" id="WP_017428116.1">
    <property type="nucleotide sequence ID" value="NZ_CP036496.1"/>
</dbReference>
<dbReference type="Gene3D" id="1.10.10.60">
    <property type="entry name" value="Homeodomain-like"/>
    <property type="match status" value="2"/>
</dbReference>
<dbReference type="InterPro" id="IPR018062">
    <property type="entry name" value="HTH_AraC-typ_CS"/>
</dbReference>
<keyword evidence="2" id="KW-0238">DNA-binding</keyword>